<protein>
    <submittedName>
        <fullName evidence="1">Uncharacterized protein</fullName>
    </submittedName>
</protein>
<reference evidence="1" key="1">
    <citation type="submission" date="2016-02" db="EMBL/GenBank/DDBJ databases">
        <title>RNAseq analyses of the midgut from blood- or serum-fed Ixodes ricinus ticks.</title>
        <authorList>
            <person name="Perner J."/>
            <person name="Provaznik J."/>
            <person name="Schrenkova J."/>
            <person name="Urbanova V."/>
            <person name="Ribeiro J.M."/>
            <person name="Kopacek P."/>
        </authorList>
    </citation>
    <scope>NUCLEOTIDE SEQUENCE</scope>
    <source>
        <tissue evidence="1">Gut</tissue>
    </source>
</reference>
<accession>A0A131Y692</accession>
<feature type="non-terminal residue" evidence="1">
    <location>
        <position position="1"/>
    </location>
</feature>
<dbReference type="EMBL" id="GEFM01001037">
    <property type="protein sequence ID" value="JAP74759.1"/>
    <property type="molecule type" value="mRNA"/>
</dbReference>
<proteinExistence type="evidence at transcript level"/>
<dbReference type="AlphaFoldDB" id="A0A131Y692"/>
<name>A0A131Y692_IXORI</name>
<evidence type="ECO:0000313" key="1">
    <source>
        <dbReference type="EMBL" id="JAP74759.1"/>
    </source>
</evidence>
<sequence>IFFLLRCTKCTPPPTRFTLVTRNARRTRESARFKTAFGHTLGLALSSRVCTHSPNVGQTLVRVPVASTHCRPTRRGRWPSSFNLAGQMHLRECCIIARLTLPSHGGHLEWARNGF</sequence>
<organism evidence="1">
    <name type="scientific">Ixodes ricinus</name>
    <name type="common">Common tick</name>
    <name type="synonym">Acarus ricinus</name>
    <dbReference type="NCBI Taxonomy" id="34613"/>
    <lineage>
        <taxon>Eukaryota</taxon>
        <taxon>Metazoa</taxon>
        <taxon>Ecdysozoa</taxon>
        <taxon>Arthropoda</taxon>
        <taxon>Chelicerata</taxon>
        <taxon>Arachnida</taxon>
        <taxon>Acari</taxon>
        <taxon>Parasitiformes</taxon>
        <taxon>Ixodida</taxon>
        <taxon>Ixodoidea</taxon>
        <taxon>Ixodidae</taxon>
        <taxon>Ixodinae</taxon>
        <taxon>Ixodes</taxon>
    </lineage>
</organism>